<dbReference type="InterPro" id="IPR010328">
    <property type="entry name" value="DUF928"/>
</dbReference>
<dbReference type="Pfam" id="PF06051">
    <property type="entry name" value="DUF928"/>
    <property type="match status" value="1"/>
</dbReference>
<keyword evidence="2" id="KW-1185">Reference proteome</keyword>
<dbReference type="EMBL" id="JAAVJL010000001">
    <property type="protein sequence ID" value="NMF59071.1"/>
    <property type="molecule type" value="Genomic_DNA"/>
</dbReference>
<proteinExistence type="predicted"/>
<evidence type="ECO:0000313" key="1">
    <source>
        <dbReference type="EMBL" id="NMF59071.1"/>
    </source>
</evidence>
<gene>
    <name evidence="1" type="ORF">HC246_13865</name>
</gene>
<name>A0ABX1LUL8_9CYAN</name>
<reference evidence="1 2" key="1">
    <citation type="submission" date="2020-03" db="EMBL/GenBank/DDBJ databases">
        <title>Draft Genome Sequence of 2-Methylisoborneol Producing Pseudanabaena yagii Strain GIHE-NHR1 Isolated from North Han River in South Korea.</title>
        <authorList>
            <person name="Jeong J."/>
        </authorList>
    </citation>
    <scope>NUCLEOTIDE SEQUENCE [LARGE SCALE GENOMIC DNA]</scope>
    <source>
        <strain evidence="1 2">GIHE-NHR1</strain>
    </source>
</reference>
<dbReference type="RefSeq" id="WP_169363892.1">
    <property type="nucleotide sequence ID" value="NZ_JAAVJL010000001.1"/>
</dbReference>
<dbReference type="Proteomes" id="UP000738376">
    <property type="component" value="Unassembled WGS sequence"/>
</dbReference>
<organism evidence="1 2">
    <name type="scientific">Pseudanabaena yagii GIHE-NHR1</name>
    <dbReference type="NCBI Taxonomy" id="2722753"/>
    <lineage>
        <taxon>Bacteria</taxon>
        <taxon>Bacillati</taxon>
        <taxon>Cyanobacteriota</taxon>
        <taxon>Cyanophyceae</taxon>
        <taxon>Pseudanabaenales</taxon>
        <taxon>Pseudanabaenaceae</taxon>
        <taxon>Pseudanabaena</taxon>
        <taxon>Pseudanabaena yagii</taxon>
    </lineage>
</organism>
<comment type="caution">
    <text evidence="1">The sequence shown here is derived from an EMBL/GenBank/DDBJ whole genome shotgun (WGS) entry which is preliminary data.</text>
</comment>
<protein>
    <submittedName>
        <fullName evidence="1">DUF928 domain-containing protein</fullName>
    </submittedName>
</protein>
<sequence length="294" mass="33189">MQKRSRVWQAVIFGCGLGVLGMMSLPEMAAANPVRIWSFSPKASILRDGVSKPARYQMVLEAQDLVKPEIGEVLEVICPDKQIRIVQSGIYSGLSTICPSSSANRINTNTFESRGNNCSSLPPKVLAPTSDKLITTTTDYPTFLFFVPTTTARQLQFSIRERDGDRKSIYRQTFSLSGQSGILRIVLPNETNSQKLAVGQSYRWEFNIVCDPENRGIDDFLVGELQRVALVDANVPSQLTLWERYRAFEYDALMVLDLLRRNNPSNQRIQAEWESWLVRHQFEDLKGLPAIALK</sequence>
<evidence type="ECO:0000313" key="2">
    <source>
        <dbReference type="Proteomes" id="UP000738376"/>
    </source>
</evidence>
<accession>A0ABX1LUL8</accession>